<evidence type="ECO:0000259" key="1">
    <source>
        <dbReference type="Pfam" id="PF04480"/>
    </source>
</evidence>
<dbReference type="Proteomes" id="UP000776164">
    <property type="component" value="Unassembled WGS sequence"/>
</dbReference>
<dbReference type="InterPro" id="IPR011335">
    <property type="entry name" value="Restrct_endonuc-II-like"/>
</dbReference>
<evidence type="ECO:0000313" key="2">
    <source>
        <dbReference type="EMBL" id="MBM7473599.1"/>
    </source>
</evidence>
<name>A0ABS2L9E2_9MICO</name>
<dbReference type="SUPFAM" id="SSF52980">
    <property type="entry name" value="Restriction endonuclease-like"/>
    <property type="match status" value="1"/>
</dbReference>
<dbReference type="InterPro" id="IPR007569">
    <property type="entry name" value="DUF559"/>
</dbReference>
<sequence>MSKFKPVPRQLGTHPFTVAEGRAVGLSVKRLRGRDLRIPFRGVRVVAAQPIGEYSTWSAYARQMRPGSFFSHLTAAKIWGVPLAHRFEEQPGLHASIFAPRRAPRTSGVIGHQSSLEGLQVIHRYGLPVSDPTSTWIGLASILPLDELVVAGDHFVVEPRVTNTADARPYVDLTTLATRCSSYSGRGAQLVRTALELVREGAESRQETRLRLALLRAGLPEPELSAEMVDSSGSRIGYADMAYRNERVLVEYDGSQHRENEEQYEHDLDRDERLVRAGFVVVHIRKRHMASSAVEAVERVRRALAESAWRGGAK</sequence>
<feature type="domain" description="DUF559" evidence="1">
    <location>
        <begin position="239"/>
        <end position="303"/>
    </location>
</feature>
<organism evidence="2 3">
    <name type="scientific">Subtercola frigoramans</name>
    <dbReference type="NCBI Taxonomy" id="120298"/>
    <lineage>
        <taxon>Bacteria</taxon>
        <taxon>Bacillati</taxon>
        <taxon>Actinomycetota</taxon>
        <taxon>Actinomycetes</taxon>
        <taxon>Micrococcales</taxon>
        <taxon>Microbacteriaceae</taxon>
        <taxon>Subtercola</taxon>
    </lineage>
</organism>
<protein>
    <recommendedName>
        <fullName evidence="1">DUF559 domain-containing protein</fullName>
    </recommendedName>
</protein>
<dbReference type="RefSeq" id="WP_205111185.1">
    <property type="nucleotide sequence ID" value="NZ_BAAAHT010000001.1"/>
</dbReference>
<keyword evidence="3" id="KW-1185">Reference proteome</keyword>
<proteinExistence type="predicted"/>
<dbReference type="EMBL" id="JAFBBU010000001">
    <property type="protein sequence ID" value="MBM7473599.1"/>
    <property type="molecule type" value="Genomic_DNA"/>
</dbReference>
<dbReference type="Gene3D" id="3.40.960.10">
    <property type="entry name" value="VSR Endonuclease"/>
    <property type="match status" value="1"/>
</dbReference>
<dbReference type="Pfam" id="PF04480">
    <property type="entry name" value="DUF559"/>
    <property type="match status" value="1"/>
</dbReference>
<gene>
    <name evidence="2" type="ORF">JOE66_003233</name>
</gene>
<evidence type="ECO:0000313" key="3">
    <source>
        <dbReference type="Proteomes" id="UP000776164"/>
    </source>
</evidence>
<accession>A0ABS2L9E2</accession>
<reference evidence="2 3" key="1">
    <citation type="submission" date="2021-01" db="EMBL/GenBank/DDBJ databases">
        <title>Sequencing the genomes of 1000 actinobacteria strains.</title>
        <authorList>
            <person name="Klenk H.-P."/>
        </authorList>
    </citation>
    <scope>NUCLEOTIDE SEQUENCE [LARGE SCALE GENOMIC DNA]</scope>
    <source>
        <strain evidence="2 3">DSM 13057</strain>
    </source>
</reference>
<comment type="caution">
    <text evidence="2">The sequence shown here is derived from an EMBL/GenBank/DDBJ whole genome shotgun (WGS) entry which is preliminary data.</text>
</comment>